<feature type="domain" description="Cell envelope-related transcriptional attenuator" evidence="4">
    <location>
        <begin position="246"/>
        <end position="390"/>
    </location>
</feature>
<dbReference type="Gene3D" id="3.40.190.10">
    <property type="entry name" value="Periplasmic binding protein-like II"/>
    <property type="match status" value="1"/>
</dbReference>
<comment type="similarity">
    <text evidence="1">Belongs to the LytR/CpsA/Psr (LCP) family.</text>
</comment>
<sequence>MPKSRKSSKRFNLTIFNSALWILVFLLVAIILYNLFTYHLLAFHHVNIILTILLGLFLLGTALLIFLKKLQVTTTIFLVLALLLGGGAMYAVQEVVNLSKGLSATTNYSELEMSVAVAADSNIKDISQLTNVLAPTATDKDNIQALTEQVTKAKKVTLTVDSATSYLEAYNKLQSGETKAIVLNSVFESIIEAEHPDYASKIKKIYTYKVRKKVESAKSQQLRQGQAFNVYVSGIDTYGPISSVSRSDVNIVMTVNPSSKKVLLTTTPRDAYVPIADGGNNQNDKLTHAGIYGVDASIHTLENLYGIKMNYYVRLNFTSFLKLIDLVGGIDVINDQAFTAGGNDYPVGTLHLDSNQALAFVRERYSLQGGDNDRGRNQEKVIAALIKKLSSADALKNYNQIISDLKDSVQTNMDTQTIVNLVNNQLESAGSYVVESQAVTGEGHMDLPSYAMPGSQLYVMQLDAASVEAAKKKIQETLEGR</sequence>
<dbReference type="OrthoDB" id="27330at2"/>
<dbReference type="InterPro" id="IPR004474">
    <property type="entry name" value="LytR_CpsA_psr"/>
</dbReference>
<gene>
    <name evidence="5" type="primary">cpsA</name>
    <name evidence="5" type="ORF">NCTC13765_00950</name>
</gene>
<keyword evidence="2" id="KW-0812">Transmembrane</keyword>
<feature type="transmembrane region" description="Helical" evidence="2">
    <location>
        <begin position="48"/>
        <end position="67"/>
    </location>
</feature>
<keyword evidence="6" id="KW-1185">Reference proteome</keyword>
<protein>
    <submittedName>
        <fullName evidence="5">Transcriptional regulator</fullName>
    </submittedName>
</protein>
<dbReference type="Proteomes" id="UP000254634">
    <property type="component" value="Unassembled WGS sequence"/>
</dbReference>
<name>A0A380L1A5_9STRE</name>
<evidence type="ECO:0000259" key="4">
    <source>
        <dbReference type="Pfam" id="PF03816"/>
    </source>
</evidence>
<evidence type="ECO:0000256" key="2">
    <source>
        <dbReference type="SAM" id="Phobius"/>
    </source>
</evidence>
<dbReference type="RefSeq" id="WP_018371419.1">
    <property type="nucleotide sequence ID" value="NZ_UHFR01000005.1"/>
</dbReference>
<dbReference type="InterPro" id="IPR050922">
    <property type="entry name" value="LytR/CpsA/Psr_CW_biosynth"/>
</dbReference>
<accession>A0A380L1A5</accession>
<keyword evidence="2" id="KW-0472">Membrane</keyword>
<dbReference type="InterPro" id="IPR004190">
    <property type="entry name" value="DNA_pol_proc_fac"/>
</dbReference>
<dbReference type="Pfam" id="PF03816">
    <property type="entry name" value="LytR_cpsA_psr"/>
    <property type="match status" value="1"/>
</dbReference>
<proteinExistence type="inferred from homology"/>
<dbReference type="GO" id="GO:0006260">
    <property type="term" value="P:DNA replication"/>
    <property type="evidence" value="ECO:0007669"/>
    <property type="project" value="InterPro"/>
</dbReference>
<evidence type="ECO:0000313" key="6">
    <source>
        <dbReference type="Proteomes" id="UP000254634"/>
    </source>
</evidence>
<feature type="domain" description="DNA polymerase processivity factor" evidence="3">
    <location>
        <begin position="68"/>
        <end position="183"/>
    </location>
</feature>
<dbReference type="STRING" id="1123307.GCA_000380065_00733"/>
<evidence type="ECO:0000259" key="3">
    <source>
        <dbReference type="Pfam" id="PF02916"/>
    </source>
</evidence>
<dbReference type="PANTHER" id="PTHR33392:SF6">
    <property type="entry name" value="POLYISOPRENYL-TEICHOIC ACID--PEPTIDOGLYCAN TEICHOIC ACID TRANSFERASE TAGU"/>
    <property type="match status" value="1"/>
</dbReference>
<feature type="transmembrane region" description="Helical" evidence="2">
    <location>
        <begin position="74"/>
        <end position="92"/>
    </location>
</feature>
<dbReference type="NCBIfam" id="TIGR00350">
    <property type="entry name" value="lytR_cpsA_psr"/>
    <property type="match status" value="1"/>
</dbReference>
<dbReference type="PANTHER" id="PTHR33392">
    <property type="entry name" value="POLYISOPRENYL-TEICHOIC ACID--PEPTIDOGLYCAN TEICHOIC ACID TRANSFERASE TAGU"/>
    <property type="match status" value="1"/>
</dbReference>
<dbReference type="Pfam" id="PF02916">
    <property type="entry name" value="DNA_PPF"/>
    <property type="match status" value="1"/>
</dbReference>
<dbReference type="Gene3D" id="3.40.630.190">
    <property type="entry name" value="LCP protein"/>
    <property type="match status" value="1"/>
</dbReference>
<dbReference type="AlphaFoldDB" id="A0A380L1A5"/>
<keyword evidence="2" id="KW-1133">Transmembrane helix</keyword>
<evidence type="ECO:0000313" key="5">
    <source>
        <dbReference type="EMBL" id="SUN76460.1"/>
    </source>
</evidence>
<feature type="transmembrane region" description="Helical" evidence="2">
    <location>
        <begin position="12"/>
        <end position="36"/>
    </location>
</feature>
<reference evidence="5" key="1">
    <citation type="submission" date="2018-06" db="EMBL/GenBank/DDBJ databases">
        <authorList>
            <consortium name="Pathogen Informatics"/>
            <person name="Doyle S."/>
        </authorList>
    </citation>
    <scope>NUCLEOTIDE SEQUENCE [LARGE SCALE GENOMIC DNA]</scope>
    <source>
        <strain evidence="5">NCTC13765</strain>
    </source>
</reference>
<dbReference type="EMBL" id="UHFR01000005">
    <property type="protein sequence ID" value="SUN76460.1"/>
    <property type="molecule type" value="Genomic_DNA"/>
</dbReference>
<evidence type="ECO:0000256" key="1">
    <source>
        <dbReference type="ARBA" id="ARBA00006068"/>
    </source>
</evidence>
<organism evidence="5 6">
    <name type="scientific">Streptococcus massiliensis</name>
    <dbReference type="NCBI Taxonomy" id="313439"/>
    <lineage>
        <taxon>Bacteria</taxon>
        <taxon>Bacillati</taxon>
        <taxon>Bacillota</taxon>
        <taxon>Bacilli</taxon>
        <taxon>Lactobacillales</taxon>
        <taxon>Streptococcaceae</taxon>
        <taxon>Streptococcus</taxon>
    </lineage>
</organism>